<name>A0AAV4Q544_9ARAC</name>
<reference evidence="2 3" key="1">
    <citation type="submission" date="2021-06" db="EMBL/GenBank/DDBJ databases">
        <title>Caerostris darwini draft genome.</title>
        <authorList>
            <person name="Kono N."/>
            <person name="Arakawa K."/>
        </authorList>
    </citation>
    <scope>NUCLEOTIDE SEQUENCE [LARGE SCALE GENOMIC DNA]</scope>
</reference>
<gene>
    <name evidence="2" type="ORF">CDAR_111801</name>
</gene>
<protein>
    <submittedName>
        <fullName evidence="2">Uncharacterized protein</fullName>
    </submittedName>
</protein>
<feature type="compositionally biased region" description="Basic residues" evidence="1">
    <location>
        <begin position="24"/>
        <end position="40"/>
    </location>
</feature>
<dbReference type="EMBL" id="BPLQ01003683">
    <property type="protein sequence ID" value="GIY02538.1"/>
    <property type="molecule type" value="Genomic_DNA"/>
</dbReference>
<dbReference type="Proteomes" id="UP001054837">
    <property type="component" value="Unassembled WGS sequence"/>
</dbReference>
<accession>A0AAV4Q544</accession>
<evidence type="ECO:0000313" key="2">
    <source>
        <dbReference type="EMBL" id="GIY02538.1"/>
    </source>
</evidence>
<feature type="region of interest" description="Disordered" evidence="1">
    <location>
        <begin position="1"/>
        <end position="52"/>
    </location>
</feature>
<proteinExistence type="predicted"/>
<sequence length="95" mass="10444">MVKRPTCSRGGSLGQTRASPWVGFRRRPPQGPGSRRRSSTGRRGAPLRTLGVEAPVLDRRSPAFQVIIRPSTGLSQISPFILLHNFSSVFLEQTC</sequence>
<evidence type="ECO:0000256" key="1">
    <source>
        <dbReference type="SAM" id="MobiDB-lite"/>
    </source>
</evidence>
<keyword evidence="3" id="KW-1185">Reference proteome</keyword>
<evidence type="ECO:0000313" key="3">
    <source>
        <dbReference type="Proteomes" id="UP001054837"/>
    </source>
</evidence>
<dbReference type="AlphaFoldDB" id="A0AAV4Q544"/>
<organism evidence="2 3">
    <name type="scientific">Caerostris darwini</name>
    <dbReference type="NCBI Taxonomy" id="1538125"/>
    <lineage>
        <taxon>Eukaryota</taxon>
        <taxon>Metazoa</taxon>
        <taxon>Ecdysozoa</taxon>
        <taxon>Arthropoda</taxon>
        <taxon>Chelicerata</taxon>
        <taxon>Arachnida</taxon>
        <taxon>Araneae</taxon>
        <taxon>Araneomorphae</taxon>
        <taxon>Entelegynae</taxon>
        <taxon>Araneoidea</taxon>
        <taxon>Araneidae</taxon>
        <taxon>Caerostris</taxon>
    </lineage>
</organism>
<comment type="caution">
    <text evidence="2">The sequence shown here is derived from an EMBL/GenBank/DDBJ whole genome shotgun (WGS) entry which is preliminary data.</text>
</comment>